<evidence type="ECO:0000256" key="1">
    <source>
        <dbReference type="ARBA" id="ARBA00006199"/>
    </source>
</evidence>
<keyword evidence="3" id="KW-0963">Cytoplasm</keyword>
<comment type="function">
    <text evidence="3">Involved in ubiquitin-mediated protein degradation. Regulatory factor in the ubiquitin/proteasome pathway that controls the turnover of proteasome substrates. Targets proteasomes to the nucleus and facilitates the degradation of nuclear proteins.</text>
</comment>
<evidence type="ECO:0000256" key="4">
    <source>
        <dbReference type="SAM" id="MobiDB-lite"/>
    </source>
</evidence>
<evidence type="ECO:0000256" key="3">
    <source>
        <dbReference type="RuleBase" id="RU368013"/>
    </source>
</evidence>
<evidence type="ECO:0000256" key="2">
    <source>
        <dbReference type="ARBA" id="ARBA00023242"/>
    </source>
</evidence>
<keyword evidence="3" id="KW-0653">Protein transport</keyword>
<dbReference type="PANTHER" id="PTHR28032:SF1">
    <property type="entry name" value="FI02826P"/>
    <property type="match status" value="1"/>
</dbReference>
<dbReference type="GO" id="GO:0071630">
    <property type="term" value="P:nuclear protein quality control by the ubiquitin-proteasome system"/>
    <property type="evidence" value="ECO:0007669"/>
    <property type="project" value="UniProtKB-UniRule"/>
</dbReference>
<sequence length="291" mass="33464">MAAYKGRKRRFSEDEEMSEASSPPPVQCARSFVEKHQQRMNEWKRSKTDSPKPSPLQDKLTMLDKDKLVQLVVTLLDTHPHLKQDLMKYIPAPTISSAIHALSELEKKIHTSFPYHKNGPRRDRYTYSRVRHTLQDLMDTMLLYCQHFVSMTMFPTTYFDFLDQVTYFAHRLPAWEVEEHNLPKQQLFEDLVDYWQQAIQLTVQLIQQAGTLSSFPIDTISHWAKSLAHHNALANGALQDAVSDFNQLLLLPSTLHHPSLPSLHPPVICHHPTPSNDILPSPGVVGYADLR</sequence>
<dbReference type="Gene3D" id="1.20.58.1590">
    <property type="entry name" value="Tethering factor for nuclear proteasome Cut8/Sts1"/>
    <property type="match status" value="1"/>
</dbReference>
<dbReference type="GO" id="GO:0070628">
    <property type="term" value="F:proteasome binding"/>
    <property type="evidence" value="ECO:0007669"/>
    <property type="project" value="TreeGrafter"/>
</dbReference>
<dbReference type="STRING" id="101127.A0A1X2GWD4"/>
<reference evidence="5 6" key="1">
    <citation type="submission" date="2016-07" db="EMBL/GenBank/DDBJ databases">
        <title>Pervasive Adenine N6-methylation of Active Genes in Fungi.</title>
        <authorList>
            <consortium name="DOE Joint Genome Institute"/>
            <person name="Mondo S.J."/>
            <person name="Dannebaum R.O."/>
            <person name="Kuo R.C."/>
            <person name="Labutti K."/>
            <person name="Haridas S."/>
            <person name="Kuo A."/>
            <person name="Salamov A."/>
            <person name="Ahrendt S.R."/>
            <person name="Lipzen A."/>
            <person name="Sullivan W."/>
            <person name="Andreopoulos W.B."/>
            <person name="Clum A."/>
            <person name="Lindquist E."/>
            <person name="Daum C."/>
            <person name="Ramamoorthy G.K."/>
            <person name="Gryganskyi A."/>
            <person name="Culley D."/>
            <person name="Magnuson J.K."/>
            <person name="James T.Y."/>
            <person name="O'Malley M.A."/>
            <person name="Stajich J.E."/>
            <person name="Spatafora J.W."/>
            <person name="Visel A."/>
            <person name="Grigoriev I.V."/>
        </authorList>
    </citation>
    <scope>NUCLEOTIDE SEQUENCE [LARGE SCALE GENOMIC DNA]</scope>
    <source>
        <strain evidence="5 6">NRRL 3301</strain>
    </source>
</reference>
<dbReference type="GO" id="GO:0015031">
    <property type="term" value="P:protein transport"/>
    <property type="evidence" value="ECO:0007669"/>
    <property type="project" value="UniProtKB-UniRule"/>
</dbReference>
<evidence type="ECO:0000313" key="5">
    <source>
        <dbReference type="EMBL" id="ORX62342.1"/>
    </source>
</evidence>
<dbReference type="EMBL" id="MCGT01000002">
    <property type="protein sequence ID" value="ORX62342.1"/>
    <property type="molecule type" value="Genomic_DNA"/>
</dbReference>
<dbReference type="GO" id="GO:0031965">
    <property type="term" value="C:nuclear membrane"/>
    <property type="evidence" value="ECO:0007669"/>
    <property type="project" value="TreeGrafter"/>
</dbReference>
<dbReference type="AlphaFoldDB" id="A0A1X2GWD4"/>
<evidence type="ECO:0000313" key="6">
    <source>
        <dbReference type="Proteomes" id="UP000242146"/>
    </source>
</evidence>
<accession>A0A1X2GWD4</accession>
<keyword evidence="6" id="KW-1185">Reference proteome</keyword>
<name>A0A1X2GWD4_9FUNG</name>
<feature type="region of interest" description="Disordered" evidence="4">
    <location>
        <begin position="1"/>
        <end position="57"/>
    </location>
</feature>
<dbReference type="PANTHER" id="PTHR28032">
    <property type="entry name" value="FI02826P"/>
    <property type="match status" value="1"/>
</dbReference>
<protein>
    <recommendedName>
        <fullName evidence="3">Tethering factor for nuclear proteasome STS1</fullName>
    </recommendedName>
</protein>
<comment type="subunit">
    <text evidence="3">Binds the proteasome.</text>
</comment>
<dbReference type="Proteomes" id="UP000242146">
    <property type="component" value="Unassembled WGS sequence"/>
</dbReference>
<dbReference type="GO" id="GO:0031144">
    <property type="term" value="P:proteasome localization"/>
    <property type="evidence" value="ECO:0007669"/>
    <property type="project" value="UniProtKB-UniRule"/>
</dbReference>
<dbReference type="InterPro" id="IPR038422">
    <property type="entry name" value="Cut8/Sts1_sf"/>
</dbReference>
<feature type="compositionally biased region" description="Basic and acidic residues" evidence="4">
    <location>
        <begin position="32"/>
        <end position="50"/>
    </location>
</feature>
<proteinExistence type="inferred from homology"/>
<comment type="caution">
    <text evidence="5">The sequence shown here is derived from an EMBL/GenBank/DDBJ whole genome shotgun (WGS) entry which is preliminary data.</text>
</comment>
<comment type="similarity">
    <text evidence="1 3">Belongs to the cut8/STS1 family.</text>
</comment>
<comment type="subcellular location">
    <subcellularLocation>
        <location evidence="3">Cytoplasm</location>
    </subcellularLocation>
    <subcellularLocation>
        <location evidence="3">Nucleus</location>
    </subcellularLocation>
</comment>
<dbReference type="OrthoDB" id="10061064at2759"/>
<dbReference type="InterPro" id="IPR013868">
    <property type="entry name" value="Cut8/Sts1_fam"/>
</dbReference>
<dbReference type="GO" id="GO:0005737">
    <property type="term" value="C:cytoplasm"/>
    <property type="evidence" value="ECO:0007669"/>
    <property type="project" value="UniProtKB-SubCell"/>
</dbReference>
<keyword evidence="2 3" id="KW-0539">Nucleus</keyword>
<organism evidence="5 6">
    <name type="scientific">Hesseltinella vesiculosa</name>
    <dbReference type="NCBI Taxonomy" id="101127"/>
    <lineage>
        <taxon>Eukaryota</taxon>
        <taxon>Fungi</taxon>
        <taxon>Fungi incertae sedis</taxon>
        <taxon>Mucoromycota</taxon>
        <taxon>Mucoromycotina</taxon>
        <taxon>Mucoromycetes</taxon>
        <taxon>Mucorales</taxon>
        <taxon>Cunninghamellaceae</taxon>
        <taxon>Hesseltinella</taxon>
    </lineage>
</organism>
<feature type="compositionally biased region" description="Basic residues" evidence="4">
    <location>
        <begin position="1"/>
        <end position="10"/>
    </location>
</feature>
<keyword evidence="3" id="KW-0813">Transport</keyword>
<gene>
    <name evidence="5" type="ORF">DM01DRAFT_1380128</name>
</gene>
<dbReference type="Pfam" id="PF08559">
    <property type="entry name" value="Cut8"/>
    <property type="match status" value="1"/>
</dbReference>